<protein>
    <recommendedName>
        <fullName evidence="2">Nephrocystin 3-like N-terminal domain-containing protein</fullName>
    </recommendedName>
</protein>
<dbReference type="Proteomes" id="UP000298030">
    <property type="component" value="Unassembled WGS sequence"/>
</dbReference>
<name>A0A4Y7THF6_COPMI</name>
<comment type="caution">
    <text evidence="3">The sequence shown here is derived from an EMBL/GenBank/DDBJ whole genome shotgun (WGS) entry which is preliminary data.</text>
</comment>
<reference evidence="3 4" key="1">
    <citation type="journal article" date="2019" name="Nat. Ecol. Evol.">
        <title>Megaphylogeny resolves global patterns of mushroom evolution.</title>
        <authorList>
            <person name="Varga T."/>
            <person name="Krizsan K."/>
            <person name="Foldi C."/>
            <person name="Dima B."/>
            <person name="Sanchez-Garcia M."/>
            <person name="Sanchez-Ramirez S."/>
            <person name="Szollosi G.J."/>
            <person name="Szarkandi J.G."/>
            <person name="Papp V."/>
            <person name="Albert L."/>
            <person name="Andreopoulos W."/>
            <person name="Angelini C."/>
            <person name="Antonin V."/>
            <person name="Barry K.W."/>
            <person name="Bougher N.L."/>
            <person name="Buchanan P."/>
            <person name="Buyck B."/>
            <person name="Bense V."/>
            <person name="Catcheside P."/>
            <person name="Chovatia M."/>
            <person name="Cooper J."/>
            <person name="Damon W."/>
            <person name="Desjardin D."/>
            <person name="Finy P."/>
            <person name="Geml J."/>
            <person name="Haridas S."/>
            <person name="Hughes K."/>
            <person name="Justo A."/>
            <person name="Karasinski D."/>
            <person name="Kautmanova I."/>
            <person name="Kiss B."/>
            <person name="Kocsube S."/>
            <person name="Kotiranta H."/>
            <person name="LaButti K.M."/>
            <person name="Lechner B.E."/>
            <person name="Liimatainen K."/>
            <person name="Lipzen A."/>
            <person name="Lukacs Z."/>
            <person name="Mihaltcheva S."/>
            <person name="Morgado L.N."/>
            <person name="Niskanen T."/>
            <person name="Noordeloos M.E."/>
            <person name="Ohm R.A."/>
            <person name="Ortiz-Santana B."/>
            <person name="Ovrebo C."/>
            <person name="Racz N."/>
            <person name="Riley R."/>
            <person name="Savchenko A."/>
            <person name="Shiryaev A."/>
            <person name="Soop K."/>
            <person name="Spirin V."/>
            <person name="Szebenyi C."/>
            <person name="Tomsovsky M."/>
            <person name="Tulloss R.E."/>
            <person name="Uehling J."/>
            <person name="Grigoriev I.V."/>
            <person name="Vagvolgyi C."/>
            <person name="Papp T."/>
            <person name="Martin F.M."/>
            <person name="Miettinen O."/>
            <person name="Hibbett D.S."/>
            <person name="Nagy L.G."/>
        </authorList>
    </citation>
    <scope>NUCLEOTIDE SEQUENCE [LARGE SCALE GENOMIC DNA]</scope>
    <source>
        <strain evidence="3 4">FP101781</strain>
    </source>
</reference>
<dbReference type="SUPFAM" id="SSF52540">
    <property type="entry name" value="P-loop containing nucleoside triphosphate hydrolases"/>
    <property type="match status" value="1"/>
</dbReference>
<evidence type="ECO:0000313" key="3">
    <source>
        <dbReference type="EMBL" id="TEB33606.1"/>
    </source>
</evidence>
<evidence type="ECO:0000259" key="2">
    <source>
        <dbReference type="Pfam" id="PF24883"/>
    </source>
</evidence>
<dbReference type="InterPro" id="IPR027417">
    <property type="entry name" value="P-loop_NTPase"/>
</dbReference>
<dbReference type="PANTHER" id="PTHR10039:SF14">
    <property type="entry name" value="NACHT DOMAIN-CONTAINING PROTEIN"/>
    <property type="match status" value="1"/>
</dbReference>
<dbReference type="EMBL" id="QPFP01000012">
    <property type="protein sequence ID" value="TEB33606.1"/>
    <property type="molecule type" value="Genomic_DNA"/>
</dbReference>
<gene>
    <name evidence="3" type="ORF">FA13DRAFT_162268</name>
</gene>
<accession>A0A4Y7THF6</accession>
<dbReference type="STRING" id="71717.A0A4Y7THF6"/>
<dbReference type="Gene3D" id="3.40.50.300">
    <property type="entry name" value="P-loop containing nucleotide triphosphate hydrolases"/>
    <property type="match status" value="1"/>
</dbReference>
<evidence type="ECO:0000256" key="1">
    <source>
        <dbReference type="ARBA" id="ARBA00022737"/>
    </source>
</evidence>
<dbReference type="Pfam" id="PF24883">
    <property type="entry name" value="NPHP3_N"/>
    <property type="match status" value="1"/>
</dbReference>
<dbReference type="AlphaFoldDB" id="A0A4Y7THF6"/>
<evidence type="ECO:0000313" key="4">
    <source>
        <dbReference type="Proteomes" id="UP000298030"/>
    </source>
</evidence>
<organism evidence="3 4">
    <name type="scientific">Coprinellus micaceus</name>
    <name type="common">Glistening ink-cap mushroom</name>
    <name type="synonym">Coprinus micaceus</name>
    <dbReference type="NCBI Taxonomy" id="71717"/>
    <lineage>
        <taxon>Eukaryota</taxon>
        <taxon>Fungi</taxon>
        <taxon>Dikarya</taxon>
        <taxon>Basidiomycota</taxon>
        <taxon>Agaricomycotina</taxon>
        <taxon>Agaricomycetes</taxon>
        <taxon>Agaricomycetidae</taxon>
        <taxon>Agaricales</taxon>
        <taxon>Agaricineae</taxon>
        <taxon>Psathyrellaceae</taxon>
        <taxon>Coprinellus</taxon>
    </lineage>
</organism>
<keyword evidence="4" id="KW-1185">Reference proteome</keyword>
<sequence>MFNNSSHLAVGDVIQVNARAYNRSGSSNVNVSDSGQYSNSVEVHAGVYQEIRGDDTTLKELYTHISPAARGDAPKCHPETRKAVQQNIFSWMSGGSKGAASKSTEDILWLTGPAGTGKTAIMGTVSDKLQKRQELAATFYFSSYKGIAETMSKRRLVTTLAYQLAVHPHLTDTLLSPILSTIRKNPALFDLNLTQQLETLILQPLRASRGNLGPTSTPMVILIDGVDECGEVGDMNANRSRQEDQIEVLSVLRQAINDPAFPFRVIVASRPETWIRRFFTDSATGKVTEIFLDNKYNPDNDIRLFLKSKFAELCRRYGLDPSTWPSEQAIAKLVEDASGQFIYVATVLRYIDTPGTSPHRRLDVVLKLKPQSKSNPFAVLDALYTSILQSSPGPEATVLWLKAVKYFREMSEFRHSAWTVNRLLESHVGQAKTLLGNLPSLVHTPDYEGGHLVDSRRYGEDVRVKVLPTAICGVGWSTCYAFYHKSFLDYLEDDSRCGAAFPGVDGHRVDERIQERLALTLKCGAPEVPVHSSLLLVFQRCFLDLLVGFYMSGLRRSIDEGILSECEPSNWLGVSGQIPSYKWHQGVTERTLYGVVHHSCRSYCPCNPGCKRWWRAISKLSNDRWRRAGTLPPWSSVDILLDRFNVKSLEV</sequence>
<keyword evidence="1" id="KW-0677">Repeat</keyword>
<feature type="domain" description="Nephrocystin 3-like N-terminal" evidence="2">
    <location>
        <begin position="101"/>
        <end position="270"/>
    </location>
</feature>
<proteinExistence type="predicted"/>
<dbReference type="OrthoDB" id="163438at2759"/>
<dbReference type="InterPro" id="IPR056884">
    <property type="entry name" value="NPHP3-like_N"/>
</dbReference>
<dbReference type="PANTHER" id="PTHR10039">
    <property type="entry name" value="AMELOGENIN"/>
    <property type="match status" value="1"/>
</dbReference>